<name>A0A4T2C694_9MICO</name>
<feature type="domain" description="Ferric oxidoreductase" evidence="6">
    <location>
        <begin position="12"/>
        <end position="134"/>
    </location>
</feature>
<feature type="transmembrane region" description="Helical" evidence="5">
    <location>
        <begin position="50"/>
        <end position="68"/>
    </location>
</feature>
<evidence type="ECO:0000256" key="3">
    <source>
        <dbReference type="ARBA" id="ARBA00022989"/>
    </source>
</evidence>
<accession>A0A4T2C694</accession>
<organism evidence="7 8">
    <name type="scientific">Subtercola vilae</name>
    <dbReference type="NCBI Taxonomy" id="2056433"/>
    <lineage>
        <taxon>Bacteria</taxon>
        <taxon>Bacillati</taxon>
        <taxon>Actinomycetota</taxon>
        <taxon>Actinomycetes</taxon>
        <taxon>Micrococcales</taxon>
        <taxon>Microbacteriaceae</taxon>
        <taxon>Subtercola</taxon>
    </lineage>
</organism>
<evidence type="ECO:0000256" key="5">
    <source>
        <dbReference type="SAM" id="Phobius"/>
    </source>
</evidence>
<feature type="transmembrane region" description="Helical" evidence="5">
    <location>
        <begin position="6"/>
        <end position="29"/>
    </location>
</feature>
<comment type="subcellular location">
    <subcellularLocation>
        <location evidence="1">Membrane</location>
        <topology evidence="1">Multi-pass membrane protein</topology>
    </subcellularLocation>
</comment>
<keyword evidence="2 5" id="KW-0812">Transmembrane</keyword>
<dbReference type="RefSeq" id="WP_136640929.1">
    <property type="nucleotide sequence ID" value="NZ_QYRT01000005.1"/>
</dbReference>
<evidence type="ECO:0000256" key="2">
    <source>
        <dbReference type="ARBA" id="ARBA00022692"/>
    </source>
</evidence>
<dbReference type="OrthoDB" id="4827239at2"/>
<dbReference type="AlphaFoldDB" id="A0A4T2C694"/>
<keyword evidence="8" id="KW-1185">Reference proteome</keyword>
<dbReference type="EMBL" id="QYRT01000005">
    <property type="protein sequence ID" value="TIH39935.1"/>
    <property type="molecule type" value="Genomic_DNA"/>
</dbReference>
<feature type="transmembrane region" description="Helical" evidence="5">
    <location>
        <begin position="88"/>
        <end position="110"/>
    </location>
</feature>
<gene>
    <name evidence="7" type="ORF">D4765_04030</name>
</gene>
<dbReference type="Proteomes" id="UP000306192">
    <property type="component" value="Unassembled WGS sequence"/>
</dbReference>
<evidence type="ECO:0000259" key="6">
    <source>
        <dbReference type="Pfam" id="PF01794"/>
    </source>
</evidence>
<protein>
    <submittedName>
        <fullName evidence="7">Iron reductase</fullName>
    </submittedName>
</protein>
<evidence type="ECO:0000313" key="7">
    <source>
        <dbReference type="EMBL" id="TIH39935.1"/>
    </source>
</evidence>
<feature type="transmembrane region" description="Helical" evidence="5">
    <location>
        <begin position="146"/>
        <end position="167"/>
    </location>
</feature>
<keyword evidence="4 5" id="KW-0472">Membrane</keyword>
<feature type="transmembrane region" description="Helical" evidence="5">
    <location>
        <begin position="122"/>
        <end position="140"/>
    </location>
</feature>
<evidence type="ECO:0000313" key="8">
    <source>
        <dbReference type="Proteomes" id="UP000306192"/>
    </source>
</evidence>
<reference evidence="7 8" key="1">
    <citation type="journal article" date="2019" name="Microorganisms">
        <title>Systematic Affiliation and Genome Analysis of Subtercola vilae DB165(T) with Particular Emphasis on Cold Adaptation of an Isolate from a High-Altitude Cold Volcano Lake.</title>
        <authorList>
            <person name="Villalobos A.S."/>
            <person name="Wiese J."/>
            <person name="Imhoff J.F."/>
            <person name="Dorador C."/>
            <person name="Keller A."/>
            <person name="Hentschel U."/>
        </authorList>
    </citation>
    <scope>NUCLEOTIDE SEQUENCE [LARGE SCALE GENOMIC DNA]</scope>
    <source>
        <strain evidence="7 8">DB165</strain>
    </source>
</reference>
<keyword evidence="3 5" id="KW-1133">Transmembrane helix</keyword>
<dbReference type="GO" id="GO:0016020">
    <property type="term" value="C:membrane"/>
    <property type="evidence" value="ECO:0007669"/>
    <property type="project" value="UniProtKB-SubCell"/>
</dbReference>
<sequence length="185" mass="20106">MDEALWAIGRATGIVSMVTLTLAVVLGIVTRSGRPLPGLPRFSVTLVHRNLSLVSCVFLLVHIVSLFFDSFAQLTLLDFVVPFFGSFLPFWQGLGTVGVDLLIAVVVTSLLRNRIGLRAFRVVHWLTYVLWPVALAHAIGNGTNGTSGWFLVIAGISTALVLGAVAWRVSARFIEFRTVRTGEVS</sequence>
<evidence type="ECO:0000256" key="1">
    <source>
        <dbReference type="ARBA" id="ARBA00004141"/>
    </source>
</evidence>
<comment type="caution">
    <text evidence="7">The sequence shown here is derived from an EMBL/GenBank/DDBJ whole genome shotgun (WGS) entry which is preliminary data.</text>
</comment>
<dbReference type="InterPro" id="IPR013130">
    <property type="entry name" value="Fe3_Rdtase_TM_dom"/>
</dbReference>
<dbReference type="Pfam" id="PF01794">
    <property type="entry name" value="Ferric_reduct"/>
    <property type="match status" value="1"/>
</dbReference>
<proteinExistence type="predicted"/>
<evidence type="ECO:0000256" key="4">
    <source>
        <dbReference type="ARBA" id="ARBA00023136"/>
    </source>
</evidence>